<dbReference type="AlphaFoldDB" id="A0AA40CYF7"/>
<evidence type="ECO:0000313" key="3">
    <source>
        <dbReference type="Proteomes" id="UP001174936"/>
    </source>
</evidence>
<reference evidence="2" key="1">
    <citation type="submission" date="2023-06" db="EMBL/GenBank/DDBJ databases">
        <title>Genome-scale phylogeny and comparative genomics of the fungal order Sordariales.</title>
        <authorList>
            <consortium name="Lawrence Berkeley National Laboratory"/>
            <person name="Hensen N."/>
            <person name="Bonometti L."/>
            <person name="Westerberg I."/>
            <person name="Brannstrom I.O."/>
            <person name="Guillou S."/>
            <person name="Cros-Aarteil S."/>
            <person name="Calhoun S."/>
            <person name="Haridas S."/>
            <person name="Kuo A."/>
            <person name="Mondo S."/>
            <person name="Pangilinan J."/>
            <person name="Riley R."/>
            <person name="Labutti K."/>
            <person name="Andreopoulos B."/>
            <person name="Lipzen A."/>
            <person name="Chen C."/>
            <person name="Yanf M."/>
            <person name="Daum C."/>
            <person name="Ng V."/>
            <person name="Clum A."/>
            <person name="Steindorff A."/>
            <person name="Ohm R."/>
            <person name="Martin F."/>
            <person name="Silar P."/>
            <person name="Natvig D."/>
            <person name="Lalanne C."/>
            <person name="Gautier V."/>
            <person name="Ament-Velasquez S.L."/>
            <person name="Kruys A."/>
            <person name="Hutchinson M.I."/>
            <person name="Powell A.J."/>
            <person name="Barry K."/>
            <person name="Miller A.N."/>
            <person name="Grigoriev I.V."/>
            <person name="Debuchy R."/>
            <person name="Gladieux P."/>
            <person name="Thoren M.H."/>
            <person name="Johannesson H."/>
        </authorList>
    </citation>
    <scope>NUCLEOTIDE SEQUENCE</scope>
    <source>
        <strain evidence="2">SMH2532-1</strain>
    </source>
</reference>
<comment type="caution">
    <text evidence="2">The sequence shown here is derived from an EMBL/GenBank/DDBJ whole genome shotgun (WGS) entry which is preliminary data.</text>
</comment>
<accession>A0AA40CYF7</accession>
<dbReference type="Proteomes" id="UP001174936">
    <property type="component" value="Unassembled WGS sequence"/>
</dbReference>
<organism evidence="2 3">
    <name type="scientific">Cercophora newfieldiana</name>
    <dbReference type="NCBI Taxonomy" id="92897"/>
    <lineage>
        <taxon>Eukaryota</taxon>
        <taxon>Fungi</taxon>
        <taxon>Dikarya</taxon>
        <taxon>Ascomycota</taxon>
        <taxon>Pezizomycotina</taxon>
        <taxon>Sordariomycetes</taxon>
        <taxon>Sordariomycetidae</taxon>
        <taxon>Sordariales</taxon>
        <taxon>Lasiosphaeriaceae</taxon>
        <taxon>Cercophora</taxon>
    </lineage>
</organism>
<name>A0AA40CYF7_9PEZI</name>
<proteinExistence type="predicted"/>
<gene>
    <name evidence="2" type="ORF">B0T16DRAFT_398389</name>
</gene>
<sequence>MWRRGSGSVEVWYVFCKTCQGARPDACSAWQYPCTHRHPTAAECPELGVPVAVCSPTRPSEGMLLPRTVRGKGVRGHEGGVFSSPCGSPSPSRAKPGYSSWRAHPTTSSGREDAPGTPAPHPLPKTAGPLTVEASPRAAWAGTGE</sequence>
<evidence type="ECO:0000313" key="2">
    <source>
        <dbReference type="EMBL" id="KAK0656046.1"/>
    </source>
</evidence>
<protein>
    <submittedName>
        <fullName evidence="2">Uncharacterized protein</fullName>
    </submittedName>
</protein>
<feature type="region of interest" description="Disordered" evidence="1">
    <location>
        <begin position="58"/>
        <end position="145"/>
    </location>
</feature>
<evidence type="ECO:0000256" key="1">
    <source>
        <dbReference type="SAM" id="MobiDB-lite"/>
    </source>
</evidence>
<dbReference type="EMBL" id="JAULSV010000001">
    <property type="protein sequence ID" value="KAK0656046.1"/>
    <property type="molecule type" value="Genomic_DNA"/>
</dbReference>
<keyword evidence="3" id="KW-1185">Reference proteome</keyword>